<dbReference type="Pfam" id="PF04359">
    <property type="entry name" value="DUF493"/>
    <property type="match status" value="1"/>
</dbReference>
<protein>
    <submittedName>
        <fullName evidence="1">Uncharacterized protein</fullName>
    </submittedName>
</protein>
<dbReference type="RefSeq" id="WP_088917543.1">
    <property type="nucleotide sequence ID" value="NZ_CP018632.1"/>
</dbReference>
<reference evidence="1 2" key="1">
    <citation type="submission" date="2016-12" db="EMBL/GenBank/DDBJ databases">
        <authorList>
            <person name="Song W.-J."/>
            <person name="Kurnit D.M."/>
        </authorList>
    </citation>
    <scope>NUCLEOTIDE SEQUENCE [LARGE SCALE GENOMIC DNA]</scope>
    <source>
        <strain evidence="1 2">IMCC3135</strain>
    </source>
</reference>
<organism evidence="1 2">
    <name type="scientific">Granulosicoccus antarcticus IMCC3135</name>
    <dbReference type="NCBI Taxonomy" id="1192854"/>
    <lineage>
        <taxon>Bacteria</taxon>
        <taxon>Pseudomonadati</taxon>
        <taxon>Pseudomonadota</taxon>
        <taxon>Gammaproteobacteria</taxon>
        <taxon>Chromatiales</taxon>
        <taxon>Granulosicoccaceae</taxon>
        <taxon>Granulosicoccus</taxon>
    </lineage>
</organism>
<gene>
    <name evidence="1" type="ORF">IMCC3135_10560</name>
</gene>
<evidence type="ECO:0000313" key="2">
    <source>
        <dbReference type="Proteomes" id="UP000250079"/>
    </source>
</evidence>
<sequence>MTTETLIEFPAEIAVKAMGLNADDFETLIATTVMPLIEPEPVRFDTLLSKEGKYLSVRVHFTARDHEHLLSIYAALKSEERVLYTL</sequence>
<dbReference type="Proteomes" id="UP000250079">
    <property type="component" value="Chromosome"/>
</dbReference>
<dbReference type="OrthoDB" id="9793424at2"/>
<dbReference type="KEGG" id="gai:IMCC3135_10560"/>
<dbReference type="InterPro" id="IPR007454">
    <property type="entry name" value="UPF0250_YbeD-like"/>
</dbReference>
<proteinExistence type="predicted"/>
<name>A0A2Z2NLK4_9GAMM</name>
<dbReference type="Gene3D" id="3.30.70.260">
    <property type="match status" value="1"/>
</dbReference>
<dbReference type="EMBL" id="CP018632">
    <property type="protein sequence ID" value="ASJ72206.1"/>
    <property type="molecule type" value="Genomic_DNA"/>
</dbReference>
<dbReference type="AlphaFoldDB" id="A0A2Z2NLK4"/>
<dbReference type="SUPFAM" id="SSF117991">
    <property type="entry name" value="YbeD/HP0495-like"/>
    <property type="match status" value="1"/>
</dbReference>
<keyword evidence="2" id="KW-1185">Reference proteome</keyword>
<accession>A0A2Z2NLK4</accession>
<dbReference type="InterPro" id="IPR027471">
    <property type="entry name" value="YbeD-like_sf"/>
</dbReference>
<evidence type="ECO:0000313" key="1">
    <source>
        <dbReference type="EMBL" id="ASJ72206.1"/>
    </source>
</evidence>